<dbReference type="AlphaFoldDB" id="A0A4R1KQR7"/>
<protein>
    <submittedName>
        <fullName evidence="2">Glycosyltransferase involved in cell wall biosynthesis</fullName>
    </submittedName>
</protein>
<dbReference type="InterPro" id="IPR001173">
    <property type="entry name" value="Glyco_trans_2-like"/>
</dbReference>
<organism evidence="2 3">
    <name type="scientific">Winogradskyella wandonensis</name>
    <dbReference type="NCBI Taxonomy" id="1442586"/>
    <lineage>
        <taxon>Bacteria</taxon>
        <taxon>Pseudomonadati</taxon>
        <taxon>Bacteroidota</taxon>
        <taxon>Flavobacteriia</taxon>
        <taxon>Flavobacteriales</taxon>
        <taxon>Flavobacteriaceae</taxon>
        <taxon>Winogradskyella</taxon>
    </lineage>
</organism>
<keyword evidence="3" id="KW-1185">Reference proteome</keyword>
<proteinExistence type="predicted"/>
<dbReference type="InterPro" id="IPR029044">
    <property type="entry name" value="Nucleotide-diphossugar_trans"/>
</dbReference>
<dbReference type="EMBL" id="SMGI01000003">
    <property type="protein sequence ID" value="TCK66837.1"/>
    <property type="molecule type" value="Genomic_DNA"/>
</dbReference>
<dbReference type="OrthoDB" id="6307329at2"/>
<keyword evidence="2" id="KW-0808">Transferase</keyword>
<comment type="caution">
    <text evidence="2">The sequence shown here is derived from an EMBL/GenBank/DDBJ whole genome shotgun (WGS) entry which is preliminary data.</text>
</comment>
<dbReference type="GO" id="GO:0016758">
    <property type="term" value="F:hexosyltransferase activity"/>
    <property type="evidence" value="ECO:0007669"/>
    <property type="project" value="UniProtKB-ARBA"/>
</dbReference>
<dbReference type="PANTHER" id="PTHR22916:SF3">
    <property type="entry name" value="UDP-GLCNAC:BETAGAL BETA-1,3-N-ACETYLGLUCOSAMINYLTRANSFERASE-LIKE PROTEIN 1"/>
    <property type="match status" value="1"/>
</dbReference>
<sequence length="313" mass="36705">MPPFFSVVIPLYNKEKYIKKTLETVINQTFEDFEVIVVNDGSTDNSVAEVKKIDDYRITIFNQENQGLSHTRNNAISYAKANYIAMIDADDYWEPNHLQTLYDLIKDYPNQGAYCTGYTLKKTESIYHRANFNGLEKNFRDVVPDFFKHSLEHCIAWVGSTCIPKYVFEKVGNFDPEIYSEQDIDLYIRIALNYKFVLDNSSVTAIYNRTMDDNMSNFNEKKAIPKFLNSYKNEEKQNPNLNRYMDLNRFATLVFFKLSGKTNLEEALLKAIDFKNLTGYQRLILRLPNSVVRWLFKIKDRLKLNPHFIFKAS</sequence>
<feature type="domain" description="Glycosyltransferase 2-like" evidence="1">
    <location>
        <begin position="6"/>
        <end position="133"/>
    </location>
</feature>
<dbReference type="Proteomes" id="UP000295714">
    <property type="component" value="Unassembled WGS sequence"/>
</dbReference>
<dbReference type="Gene3D" id="3.90.550.10">
    <property type="entry name" value="Spore Coat Polysaccharide Biosynthesis Protein SpsA, Chain A"/>
    <property type="match status" value="1"/>
</dbReference>
<name>A0A4R1KQR7_9FLAO</name>
<reference evidence="2 3" key="1">
    <citation type="journal article" date="2015" name="Stand. Genomic Sci.">
        <title>Genomic Encyclopedia of Bacterial and Archaeal Type Strains, Phase III: the genomes of soil and plant-associated and newly described type strains.</title>
        <authorList>
            <person name="Whitman W.B."/>
            <person name="Woyke T."/>
            <person name="Klenk H.P."/>
            <person name="Zhou Y."/>
            <person name="Lilburn T.G."/>
            <person name="Beck B.J."/>
            <person name="De Vos P."/>
            <person name="Vandamme P."/>
            <person name="Eisen J.A."/>
            <person name="Garrity G."/>
            <person name="Hugenholtz P."/>
            <person name="Kyrpides N.C."/>
        </authorList>
    </citation>
    <scope>NUCLEOTIDE SEQUENCE [LARGE SCALE GENOMIC DNA]</scope>
    <source>
        <strain evidence="2 3">CECT 8445</strain>
    </source>
</reference>
<dbReference type="PANTHER" id="PTHR22916">
    <property type="entry name" value="GLYCOSYLTRANSFERASE"/>
    <property type="match status" value="1"/>
</dbReference>
<dbReference type="RefSeq" id="WP_132705347.1">
    <property type="nucleotide sequence ID" value="NZ_SMGI01000003.1"/>
</dbReference>
<dbReference type="SUPFAM" id="SSF53448">
    <property type="entry name" value="Nucleotide-diphospho-sugar transferases"/>
    <property type="match status" value="1"/>
</dbReference>
<accession>A0A4R1KQR7</accession>
<evidence type="ECO:0000313" key="3">
    <source>
        <dbReference type="Proteomes" id="UP000295714"/>
    </source>
</evidence>
<evidence type="ECO:0000259" key="1">
    <source>
        <dbReference type="Pfam" id="PF00535"/>
    </source>
</evidence>
<gene>
    <name evidence="2" type="ORF">DFQ05_2121</name>
</gene>
<evidence type="ECO:0000313" key="2">
    <source>
        <dbReference type="EMBL" id="TCK66837.1"/>
    </source>
</evidence>
<dbReference type="CDD" id="cd00761">
    <property type="entry name" value="Glyco_tranf_GTA_type"/>
    <property type="match status" value="1"/>
</dbReference>
<dbReference type="Pfam" id="PF00535">
    <property type="entry name" value="Glycos_transf_2"/>
    <property type="match status" value="1"/>
</dbReference>